<sequence length="35" mass="3970">MPNITKIHTSFYTISSSISCLDEFSSRSIFTVRLS</sequence>
<dbReference type="EMBL" id="BK016194">
    <property type="protein sequence ID" value="DAG01535.1"/>
    <property type="molecule type" value="Genomic_DNA"/>
</dbReference>
<name>A0A8S5V4J4_9CAUD</name>
<proteinExistence type="predicted"/>
<reference evidence="1" key="1">
    <citation type="journal article" date="2021" name="Proc. Natl. Acad. Sci. U.S.A.">
        <title>A Catalog of Tens of Thousands of Viruses from Human Metagenomes Reveals Hidden Associations with Chronic Diseases.</title>
        <authorList>
            <person name="Tisza M.J."/>
            <person name="Buck C.B."/>
        </authorList>
    </citation>
    <scope>NUCLEOTIDE SEQUENCE</scope>
    <source>
        <strain evidence="1">CtNHg2</strain>
    </source>
</reference>
<organism evidence="1">
    <name type="scientific">Siphoviridae sp. ctNHg2</name>
    <dbReference type="NCBI Taxonomy" id="2825467"/>
    <lineage>
        <taxon>Viruses</taxon>
        <taxon>Duplodnaviria</taxon>
        <taxon>Heunggongvirae</taxon>
        <taxon>Uroviricota</taxon>
        <taxon>Caudoviricetes</taxon>
    </lineage>
</organism>
<evidence type="ECO:0000313" key="1">
    <source>
        <dbReference type="EMBL" id="DAG01535.1"/>
    </source>
</evidence>
<accession>A0A8S5V4J4</accession>
<protein>
    <submittedName>
        <fullName evidence="1">Uncharacterized protein</fullName>
    </submittedName>
</protein>